<reference evidence="1" key="1">
    <citation type="submission" date="2023-07" db="EMBL/GenBank/DDBJ databases">
        <title>draft genome sequence of fig (Ficus carica).</title>
        <authorList>
            <person name="Takahashi T."/>
            <person name="Nishimura K."/>
        </authorList>
    </citation>
    <scope>NUCLEOTIDE SEQUENCE</scope>
</reference>
<gene>
    <name evidence="1" type="ORF">TIFTF001_016642</name>
</gene>
<proteinExistence type="predicted"/>
<evidence type="ECO:0000313" key="2">
    <source>
        <dbReference type="Proteomes" id="UP001187192"/>
    </source>
</evidence>
<sequence length="50" mass="5743">MATPTTSWLRTMVSNLPEVLDAKLWRMTRQTVKFGLDTTTCFVKYGCVML</sequence>
<dbReference type="Proteomes" id="UP001187192">
    <property type="component" value="Unassembled WGS sequence"/>
</dbReference>
<name>A0AA88D8Y1_FICCA</name>
<comment type="caution">
    <text evidence="1">The sequence shown here is derived from an EMBL/GenBank/DDBJ whole genome shotgun (WGS) entry which is preliminary data.</text>
</comment>
<protein>
    <submittedName>
        <fullName evidence="1">Uncharacterized protein</fullName>
    </submittedName>
</protein>
<keyword evidence="2" id="KW-1185">Reference proteome</keyword>
<dbReference type="AlphaFoldDB" id="A0AA88D8Y1"/>
<organism evidence="1 2">
    <name type="scientific">Ficus carica</name>
    <name type="common">Common fig</name>
    <dbReference type="NCBI Taxonomy" id="3494"/>
    <lineage>
        <taxon>Eukaryota</taxon>
        <taxon>Viridiplantae</taxon>
        <taxon>Streptophyta</taxon>
        <taxon>Embryophyta</taxon>
        <taxon>Tracheophyta</taxon>
        <taxon>Spermatophyta</taxon>
        <taxon>Magnoliopsida</taxon>
        <taxon>eudicotyledons</taxon>
        <taxon>Gunneridae</taxon>
        <taxon>Pentapetalae</taxon>
        <taxon>rosids</taxon>
        <taxon>fabids</taxon>
        <taxon>Rosales</taxon>
        <taxon>Moraceae</taxon>
        <taxon>Ficeae</taxon>
        <taxon>Ficus</taxon>
    </lineage>
</organism>
<dbReference type="EMBL" id="BTGU01000025">
    <property type="protein sequence ID" value="GMN47456.1"/>
    <property type="molecule type" value="Genomic_DNA"/>
</dbReference>
<accession>A0AA88D8Y1</accession>
<evidence type="ECO:0000313" key="1">
    <source>
        <dbReference type="EMBL" id="GMN47456.1"/>
    </source>
</evidence>